<keyword evidence="6" id="KW-0031">Aminopeptidase</keyword>
<gene>
    <name evidence="14" type="ORF">DDQ68_05710</name>
</gene>
<evidence type="ECO:0000256" key="1">
    <source>
        <dbReference type="ARBA" id="ARBA00000098"/>
    </source>
</evidence>
<dbReference type="GO" id="GO:0042277">
    <property type="term" value="F:peptide binding"/>
    <property type="evidence" value="ECO:0007669"/>
    <property type="project" value="TreeGrafter"/>
</dbReference>
<organism evidence="14 15">
    <name type="scientific">Hymenobacter nivis</name>
    <dbReference type="NCBI Taxonomy" id="1850093"/>
    <lineage>
        <taxon>Bacteria</taxon>
        <taxon>Pseudomonadati</taxon>
        <taxon>Bacteroidota</taxon>
        <taxon>Cytophagia</taxon>
        <taxon>Cytophagales</taxon>
        <taxon>Hymenobacteraceae</taxon>
        <taxon>Hymenobacter</taxon>
    </lineage>
</organism>
<dbReference type="PRINTS" id="PR00756">
    <property type="entry name" value="ALADIPTASE"/>
</dbReference>
<sequence length="684" mass="73425">MKMLPWCWLLVLAGWLGAPAAWAQPSTSPADGGRACAAARLRTGLGMLATTATAGHRAQLARYDVTYYKLDLALEPTSLDVAGVAWLRVRTGPRALDSLAFDLYQAPAGAPASAATLRIDSVVVNGRRAPVVRRAGPEATAALAAPAPAGALADARIYYHGTAPHDAGGGSAAIGNGLDRSDSVRYAGAWHPYQVLWSLSEPFAAPEWFPCKPVLTDKADSSDVWVTTTLPNKVGSNGVLARTVPLPGNRVRYEWKSRQSIAYYLISVAVAPYLEYVNYASPAGGPRVPIVNYVYDQAALNFYRTEIDRTPGFIENYARLVGPYPFGGEKYGHSMAPLGGGMEHQTMTTQDGFDFVLTAHELFHQWFGDNVTCASWADIWLNEGFASYGEYLSYQAFGQPADPANWLNQARGYALRNPGAVFVPDTTSVARIFSYDLSYKKAALVIHMLRSLLNDDAKFFRALQTYQRRFGGGTARTADLQAVFEAEAGRPLGYFFQQWVRGQGYPSLAVAWNQVGSAATVRTRETASQPAVTSFFDLDVDYLLTFLDGTSLRVRRRQSQALDAFDVPVGTRQVVSIAANPDGALLLLANSSGTDASLALSARAPVGPVLGAFPNPCRETLYLPALPGPATAEVFDATGRCVTVQTVPATGAQVATLALAPGLYLLRLTGATGTALGQARFARE</sequence>
<dbReference type="InterPro" id="IPR001930">
    <property type="entry name" value="Peptidase_M1"/>
</dbReference>
<evidence type="ECO:0000256" key="2">
    <source>
        <dbReference type="ARBA" id="ARBA00001947"/>
    </source>
</evidence>
<dbReference type="RefSeq" id="WP_109655444.1">
    <property type="nucleotide sequence ID" value="NZ_CP029145.1"/>
</dbReference>
<dbReference type="NCBIfam" id="TIGR04183">
    <property type="entry name" value="Por_Secre_tail"/>
    <property type="match status" value="1"/>
</dbReference>
<comment type="similarity">
    <text evidence="3">Belongs to the peptidase M1 family.</text>
</comment>
<keyword evidence="12" id="KW-0732">Signal</keyword>
<dbReference type="Proteomes" id="UP000245999">
    <property type="component" value="Chromosome"/>
</dbReference>
<dbReference type="GO" id="GO:0070006">
    <property type="term" value="F:metalloaminopeptidase activity"/>
    <property type="evidence" value="ECO:0007669"/>
    <property type="project" value="TreeGrafter"/>
</dbReference>
<dbReference type="AlphaFoldDB" id="A0A2Z3GJ86"/>
<dbReference type="InterPro" id="IPR050344">
    <property type="entry name" value="Peptidase_M1_aminopeptidases"/>
</dbReference>
<dbReference type="GO" id="GO:0016020">
    <property type="term" value="C:membrane"/>
    <property type="evidence" value="ECO:0007669"/>
    <property type="project" value="TreeGrafter"/>
</dbReference>
<evidence type="ECO:0000313" key="14">
    <source>
        <dbReference type="EMBL" id="AWM32331.1"/>
    </source>
</evidence>
<feature type="domain" description="Peptidase M1 membrane alanine aminopeptidase" evidence="13">
    <location>
        <begin position="357"/>
        <end position="499"/>
    </location>
</feature>
<dbReference type="PANTHER" id="PTHR11533:SF174">
    <property type="entry name" value="PUROMYCIN-SENSITIVE AMINOPEPTIDASE-RELATED"/>
    <property type="match status" value="1"/>
</dbReference>
<dbReference type="GO" id="GO:0005737">
    <property type="term" value="C:cytoplasm"/>
    <property type="evidence" value="ECO:0007669"/>
    <property type="project" value="TreeGrafter"/>
</dbReference>
<evidence type="ECO:0000256" key="6">
    <source>
        <dbReference type="ARBA" id="ARBA00022438"/>
    </source>
</evidence>
<evidence type="ECO:0000256" key="11">
    <source>
        <dbReference type="ARBA" id="ARBA00023049"/>
    </source>
</evidence>
<feature type="signal peptide" evidence="12">
    <location>
        <begin position="1"/>
        <end position="23"/>
    </location>
</feature>
<dbReference type="InterPro" id="IPR026444">
    <property type="entry name" value="Secre_tail"/>
</dbReference>
<protein>
    <recommendedName>
        <fullName evidence="5">Aminopeptidase N</fullName>
        <ecNumber evidence="4">3.4.11.2</ecNumber>
    </recommendedName>
</protein>
<dbReference type="GO" id="GO:0005615">
    <property type="term" value="C:extracellular space"/>
    <property type="evidence" value="ECO:0007669"/>
    <property type="project" value="TreeGrafter"/>
</dbReference>
<comment type="cofactor">
    <cofactor evidence="2">
        <name>Zn(2+)</name>
        <dbReference type="ChEBI" id="CHEBI:29105"/>
    </cofactor>
</comment>
<evidence type="ECO:0000256" key="7">
    <source>
        <dbReference type="ARBA" id="ARBA00022670"/>
    </source>
</evidence>
<dbReference type="InterPro" id="IPR014782">
    <property type="entry name" value="Peptidase_M1_dom"/>
</dbReference>
<dbReference type="SUPFAM" id="SSF55486">
    <property type="entry name" value="Metalloproteases ('zincins'), catalytic domain"/>
    <property type="match status" value="1"/>
</dbReference>
<feature type="chain" id="PRO_5016343812" description="Aminopeptidase N" evidence="12">
    <location>
        <begin position="24"/>
        <end position="684"/>
    </location>
</feature>
<dbReference type="CDD" id="cd09603">
    <property type="entry name" value="M1_APN_like"/>
    <property type="match status" value="1"/>
</dbReference>
<keyword evidence="7" id="KW-0645">Protease</keyword>
<dbReference type="KEGG" id="hnv:DDQ68_05710"/>
<evidence type="ECO:0000256" key="10">
    <source>
        <dbReference type="ARBA" id="ARBA00022833"/>
    </source>
</evidence>
<dbReference type="GO" id="GO:0008270">
    <property type="term" value="F:zinc ion binding"/>
    <property type="evidence" value="ECO:0007669"/>
    <property type="project" value="InterPro"/>
</dbReference>
<dbReference type="PANTHER" id="PTHR11533">
    <property type="entry name" value="PROTEASE M1 ZINC METALLOPROTEASE"/>
    <property type="match status" value="1"/>
</dbReference>
<dbReference type="InterPro" id="IPR027268">
    <property type="entry name" value="Peptidase_M4/M1_CTD_sf"/>
</dbReference>
<dbReference type="EMBL" id="CP029145">
    <property type="protein sequence ID" value="AWM32331.1"/>
    <property type="molecule type" value="Genomic_DNA"/>
</dbReference>
<keyword evidence="9" id="KW-0378">Hydrolase</keyword>
<dbReference type="GO" id="GO:0016285">
    <property type="term" value="F:alanyl aminopeptidase activity"/>
    <property type="evidence" value="ECO:0007669"/>
    <property type="project" value="UniProtKB-EC"/>
</dbReference>
<keyword evidence="15" id="KW-1185">Reference proteome</keyword>
<dbReference type="EC" id="3.4.11.2" evidence="4"/>
<evidence type="ECO:0000256" key="9">
    <source>
        <dbReference type="ARBA" id="ARBA00022801"/>
    </source>
</evidence>
<dbReference type="Gene3D" id="1.10.390.10">
    <property type="entry name" value="Neutral Protease Domain 2"/>
    <property type="match status" value="1"/>
</dbReference>
<evidence type="ECO:0000259" key="13">
    <source>
        <dbReference type="Pfam" id="PF01433"/>
    </source>
</evidence>
<dbReference type="InterPro" id="IPR042097">
    <property type="entry name" value="Aminopeptidase_N-like_N_sf"/>
</dbReference>
<dbReference type="Pfam" id="PF01433">
    <property type="entry name" value="Peptidase_M1"/>
    <property type="match status" value="1"/>
</dbReference>
<evidence type="ECO:0000256" key="12">
    <source>
        <dbReference type="SAM" id="SignalP"/>
    </source>
</evidence>
<name>A0A2Z3GJ86_9BACT</name>
<dbReference type="GO" id="GO:0006508">
    <property type="term" value="P:proteolysis"/>
    <property type="evidence" value="ECO:0007669"/>
    <property type="project" value="UniProtKB-KW"/>
</dbReference>
<proteinExistence type="inferred from homology"/>
<evidence type="ECO:0000256" key="4">
    <source>
        <dbReference type="ARBA" id="ARBA00012564"/>
    </source>
</evidence>
<dbReference type="SUPFAM" id="SSF63737">
    <property type="entry name" value="Leukotriene A4 hydrolase N-terminal domain"/>
    <property type="match status" value="1"/>
</dbReference>
<dbReference type="Gene3D" id="2.60.40.1730">
    <property type="entry name" value="tricorn interacting facor f3 domain"/>
    <property type="match status" value="1"/>
</dbReference>
<evidence type="ECO:0000313" key="15">
    <source>
        <dbReference type="Proteomes" id="UP000245999"/>
    </source>
</evidence>
<keyword evidence="8" id="KW-0479">Metal-binding</keyword>
<keyword evidence="10" id="KW-0862">Zinc</keyword>
<comment type="catalytic activity">
    <reaction evidence="1">
        <text>Release of an N-terminal amino acid, Xaa-|-Yaa- from a peptide, amide or arylamide. Xaa is preferably Ala, but may be most amino acids including Pro (slow action). When a terminal hydrophobic residue is followed by a prolyl residue, the two may be released as an intact Xaa-Pro dipeptide.</text>
        <dbReference type="EC" id="3.4.11.2"/>
    </reaction>
</comment>
<reference evidence="15" key="1">
    <citation type="submission" date="2018-04" db="EMBL/GenBank/DDBJ databases">
        <title>Complete genome of Antarctic heterotrophic bacterium Hymenobacter nivis.</title>
        <authorList>
            <person name="Terashima M."/>
        </authorList>
    </citation>
    <scope>NUCLEOTIDE SEQUENCE [LARGE SCALE GENOMIC DNA]</scope>
    <source>
        <strain evidence="15">NBRC 111535</strain>
    </source>
</reference>
<accession>A0A2Z3GJ86</accession>
<dbReference type="GO" id="GO:0043171">
    <property type="term" value="P:peptide catabolic process"/>
    <property type="evidence" value="ECO:0007669"/>
    <property type="project" value="TreeGrafter"/>
</dbReference>
<evidence type="ECO:0000256" key="8">
    <source>
        <dbReference type="ARBA" id="ARBA00022723"/>
    </source>
</evidence>
<evidence type="ECO:0000256" key="3">
    <source>
        <dbReference type="ARBA" id="ARBA00010136"/>
    </source>
</evidence>
<evidence type="ECO:0000256" key="5">
    <source>
        <dbReference type="ARBA" id="ARBA00015611"/>
    </source>
</evidence>
<keyword evidence="11" id="KW-0482">Metalloprotease</keyword>
<dbReference type="OrthoDB" id="100605at2"/>